<dbReference type="SUPFAM" id="SSF46689">
    <property type="entry name" value="Homeodomain-like"/>
    <property type="match status" value="2"/>
</dbReference>
<dbReference type="PROSITE" id="PS01124">
    <property type="entry name" value="HTH_ARAC_FAMILY_2"/>
    <property type="match status" value="1"/>
</dbReference>
<dbReference type="Pfam" id="PF12833">
    <property type="entry name" value="HTH_18"/>
    <property type="match status" value="1"/>
</dbReference>
<evidence type="ECO:0000259" key="3">
    <source>
        <dbReference type="PROSITE" id="PS01124"/>
    </source>
</evidence>
<proteinExistence type="predicted"/>
<evidence type="ECO:0000313" key="4">
    <source>
        <dbReference type="EMBL" id="AMD84324.1"/>
    </source>
</evidence>
<sequence length="334" mass="37923">MRNINDEDIQELLIEGMQQRVSSEEQMQGLLKELEARTQAMRFEVVPTGAYYLYKWQTCFTEDTAITSHMDVSSLRIYLASHCPKGFMARDSQGNEGHISEGTCNVAFCKEGYGGRLAFAGGAPTQIETVALSEEGFRRIAERYPQVFMSHFLRYERGEPFAHNAAAYQHKGAAIQQLMHQMEQSPLMGAAGQVYAEVKLTELLLLLFGDVECAAPQHFKSAAERERLEEVCRLITEDLLHTPSIAELARAVGTNEKKLCYSFKEAYGTTVYGYLFEHKMQLARRLLAEADMNVSEVAWQCGYTYVSHFSKAFKRRWGEVPSLMSKEVQRAHRL</sequence>
<dbReference type="InterPro" id="IPR009057">
    <property type="entry name" value="Homeodomain-like_sf"/>
</dbReference>
<reference evidence="4 6" key="1">
    <citation type="submission" date="2016-02" db="EMBL/GenBank/DDBJ databases">
        <authorList>
            <person name="Holder M.E."/>
            <person name="Ajami N.J."/>
            <person name="Petrosino J.F."/>
        </authorList>
    </citation>
    <scope>NUCLEOTIDE SEQUENCE [LARGE SCALE GENOMIC DNA]</scope>
    <source>
        <strain evidence="4 6">CCUG 32990</strain>
    </source>
</reference>
<dbReference type="InterPro" id="IPR018060">
    <property type="entry name" value="HTH_AraC"/>
</dbReference>
<feature type="domain" description="HTH araC/xylS-type" evidence="3">
    <location>
        <begin position="229"/>
        <end position="327"/>
    </location>
</feature>
<dbReference type="GO" id="GO:0043565">
    <property type="term" value="F:sequence-specific DNA binding"/>
    <property type="evidence" value="ECO:0007669"/>
    <property type="project" value="InterPro"/>
</dbReference>
<dbReference type="PANTHER" id="PTHR47893:SF1">
    <property type="entry name" value="REGULATORY PROTEIN PCHR"/>
    <property type="match status" value="1"/>
</dbReference>
<dbReference type="PANTHER" id="PTHR47893">
    <property type="entry name" value="REGULATORY PROTEIN PCHR"/>
    <property type="match status" value="1"/>
</dbReference>
<organism evidence="5 7">
    <name type="scientific">Capnocytophaga haemolytica</name>
    <dbReference type="NCBI Taxonomy" id="45243"/>
    <lineage>
        <taxon>Bacteria</taxon>
        <taxon>Pseudomonadati</taxon>
        <taxon>Bacteroidota</taxon>
        <taxon>Flavobacteriia</taxon>
        <taxon>Flavobacteriales</taxon>
        <taxon>Flavobacteriaceae</taxon>
        <taxon>Capnocytophaga</taxon>
    </lineage>
</organism>
<keyword evidence="5" id="KW-0238">DNA-binding</keyword>
<dbReference type="InterPro" id="IPR053142">
    <property type="entry name" value="PchR_regulatory_protein"/>
</dbReference>
<evidence type="ECO:0000313" key="6">
    <source>
        <dbReference type="Proteomes" id="UP000065822"/>
    </source>
</evidence>
<keyword evidence="6" id="KW-1185">Reference proteome</keyword>
<gene>
    <name evidence="4" type="ORF">AXF12_01480</name>
    <name evidence="5" type="ORF">SAMEA44541418_01464</name>
</gene>
<dbReference type="EMBL" id="CP014227">
    <property type="protein sequence ID" value="AMD84324.1"/>
    <property type="molecule type" value="Genomic_DNA"/>
</dbReference>
<dbReference type="GO" id="GO:0003700">
    <property type="term" value="F:DNA-binding transcription factor activity"/>
    <property type="evidence" value="ECO:0007669"/>
    <property type="project" value="InterPro"/>
</dbReference>
<dbReference type="Proteomes" id="UP000065822">
    <property type="component" value="Chromosome"/>
</dbReference>
<dbReference type="Gene3D" id="1.10.10.60">
    <property type="entry name" value="Homeodomain-like"/>
    <property type="match status" value="1"/>
</dbReference>
<evidence type="ECO:0000256" key="2">
    <source>
        <dbReference type="ARBA" id="ARBA00023163"/>
    </source>
</evidence>
<dbReference type="EMBL" id="LT906449">
    <property type="protein sequence ID" value="SNV11805.1"/>
    <property type="molecule type" value="Genomic_DNA"/>
</dbReference>
<keyword evidence="2" id="KW-0804">Transcription</keyword>
<dbReference type="AlphaFoldDB" id="A0AAX2GYM0"/>
<dbReference type="SMART" id="SM00342">
    <property type="entry name" value="HTH_ARAC"/>
    <property type="match status" value="1"/>
</dbReference>
<dbReference type="Proteomes" id="UP000215539">
    <property type="component" value="Chromosome 1"/>
</dbReference>
<evidence type="ECO:0000256" key="1">
    <source>
        <dbReference type="ARBA" id="ARBA00023015"/>
    </source>
</evidence>
<accession>A0AAX2GYM0</accession>
<reference evidence="5 7" key="2">
    <citation type="submission" date="2017-06" db="EMBL/GenBank/DDBJ databases">
        <authorList>
            <consortium name="Pathogen Informatics"/>
        </authorList>
    </citation>
    <scope>NUCLEOTIDE SEQUENCE [LARGE SCALE GENOMIC DNA]</scope>
    <source>
        <strain evidence="5 7">NCTC12947</strain>
    </source>
</reference>
<evidence type="ECO:0000313" key="5">
    <source>
        <dbReference type="EMBL" id="SNV11805.1"/>
    </source>
</evidence>
<evidence type="ECO:0000313" key="7">
    <source>
        <dbReference type="Proteomes" id="UP000215539"/>
    </source>
</evidence>
<protein>
    <submittedName>
        <fullName evidence="5">DNA-binding transcriptional regulator AraC</fullName>
    </submittedName>
</protein>
<dbReference type="KEGG" id="chg:AXF12_01480"/>
<dbReference type="RefSeq" id="WP_066427891.1">
    <property type="nucleotide sequence ID" value="NZ_CP014227.1"/>
</dbReference>
<name>A0AAX2GYM0_9FLAO</name>
<keyword evidence="1" id="KW-0805">Transcription regulation</keyword>